<feature type="region of interest" description="Disordered" evidence="1">
    <location>
        <begin position="512"/>
        <end position="658"/>
    </location>
</feature>
<feature type="compositionally biased region" description="Low complexity" evidence="1">
    <location>
        <begin position="576"/>
        <end position="592"/>
    </location>
</feature>
<gene>
    <name evidence="3" type="ORF">BC936DRAFT_140188</name>
</gene>
<feature type="compositionally biased region" description="Basic and acidic residues" evidence="1">
    <location>
        <begin position="526"/>
        <end position="540"/>
    </location>
</feature>
<dbReference type="Gene3D" id="3.40.800.20">
    <property type="entry name" value="Histone deacetylase domain"/>
    <property type="match status" value="1"/>
</dbReference>
<dbReference type="PRINTS" id="PR01270">
    <property type="entry name" value="HDASUPER"/>
</dbReference>
<dbReference type="InterPro" id="IPR023801">
    <property type="entry name" value="His_deacetylse_dom"/>
</dbReference>
<dbReference type="SUPFAM" id="SSF52768">
    <property type="entry name" value="Arginase/deacetylase"/>
    <property type="match status" value="1"/>
</dbReference>
<protein>
    <submittedName>
        <fullName evidence="3">Histone deacetylase RpdA</fullName>
    </submittedName>
</protein>
<dbReference type="AlphaFoldDB" id="A0A433AXM2"/>
<dbReference type="GO" id="GO:0031507">
    <property type="term" value="P:heterochromatin formation"/>
    <property type="evidence" value="ECO:0007669"/>
    <property type="project" value="TreeGrafter"/>
</dbReference>
<organism evidence="3 4">
    <name type="scientific">Jimgerdemannia flammicorona</name>
    <dbReference type="NCBI Taxonomy" id="994334"/>
    <lineage>
        <taxon>Eukaryota</taxon>
        <taxon>Fungi</taxon>
        <taxon>Fungi incertae sedis</taxon>
        <taxon>Mucoromycota</taxon>
        <taxon>Mucoromycotina</taxon>
        <taxon>Endogonomycetes</taxon>
        <taxon>Endogonales</taxon>
        <taxon>Endogonaceae</taxon>
        <taxon>Jimgerdemannia</taxon>
    </lineage>
</organism>
<dbReference type="CDD" id="cd09991">
    <property type="entry name" value="HDAC_classI"/>
    <property type="match status" value="1"/>
</dbReference>
<feature type="non-terminal residue" evidence="3">
    <location>
        <position position="791"/>
    </location>
</feature>
<dbReference type="Proteomes" id="UP000268093">
    <property type="component" value="Unassembled WGS sequence"/>
</dbReference>
<feature type="compositionally biased region" description="Acidic residues" evidence="1">
    <location>
        <begin position="516"/>
        <end position="525"/>
    </location>
</feature>
<dbReference type="InterPro" id="IPR000286">
    <property type="entry name" value="HDACs"/>
</dbReference>
<evidence type="ECO:0000256" key="1">
    <source>
        <dbReference type="SAM" id="MobiDB-lite"/>
    </source>
</evidence>
<dbReference type="GO" id="GO:0070210">
    <property type="term" value="C:Rpd3L-Expanded complex"/>
    <property type="evidence" value="ECO:0007669"/>
    <property type="project" value="TreeGrafter"/>
</dbReference>
<dbReference type="InterPro" id="IPR023696">
    <property type="entry name" value="Ureohydrolase_dom_sf"/>
</dbReference>
<sequence length="791" mass="87110">MVNWCSSLRETTRDLFAPNPIDNDKLNKPRQLRKEEDILFLRPYVDPLHHQPARSVALDDVGNFTYGPGMAGENTLVPFLMIDPRKIPTVFFRVAEFSSLTLGHPMKPHRMRMVHNLVVNYGLYNKMDIVASVASRIICPFSLLNFPPPPFNSIVLTPPQRPDRATPHQMTRFHTDEYINFLYRVTPENMEELTMQQGGAEQGIARSESPSLYLSPLIVNVGEDCPVFEGLFEFCSISAGGSIGAANKINSGEADIAINWSGGLHHAKKTEASGFCYVNDIVLAILELLRYNQRVLYIDIDVHHGDGVEEAFYTTDRVMTCSFHKFGEYFPGTGDLRDTGLGKGKHYAVNVPLRDGIDDESYKSVFRPVVQHIVDWYRPGAIVLQCGGDSLAGDKLGCFNLSMRGHANCVEFVKSFNIPMMVLGGGGYTIRNVSRTWTFETGLLVGEDLSEQVQTGRTLQQYGEPQHSRLPREDHVGRPTLYFLVFFLGAKVVDNLRHMPFAPSVQIQEVPRDWSSDEFDSDEEPDSRSSQRYRDLRIVPDAELSDSDDEGDSRRNERSYRNGSLARGEHNPPTPSSSRARATRGGSARPSSIAKDDHDVRERRRNGHAAVKREGSEPAGSVSTRTSSRAKDAAVKKAATNGNGNGNGRGTPTPTRGDESAMMMVAAAAAAASEGHMHVQENPEVDEALQTALELAPTTVTEGDVAMTRAASAPPPGARTEGMAMEVDVEVVAVEEQALRRRYSDGEVAVGTMAVGSRGEAVAAMEEEGRVTEGAVVGERVEKVKREEEKA</sequence>
<dbReference type="OrthoDB" id="1918432at2759"/>
<dbReference type="PANTHER" id="PTHR10625:SF10">
    <property type="entry name" value="HISTONE DEACETYLASE HDAC1"/>
    <property type="match status" value="1"/>
</dbReference>
<proteinExistence type="predicted"/>
<feature type="domain" description="Histone deacetylase" evidence="2">
    <location>
        <begin position="104"/>
        <end position="440"/>
    </location>
</feature>
<dbReference type="GO" id="GO:0004407">
    <property type="term" value="F:histone deacetylase activity"/>
    <property type="evidence" value="ECO:0007669"/>
    <property type="project" value="TreeGrafter"/>
</dbReference>
<evidence type="ECO:0000313" key="3">
    <source>
        <dbReference type="EMBL" id="RUP07402.1"/>
    </source>
</evidence>
<reference evidence="3 4" key="1">
    <citation type="journal article" date="2018" name="New Phytol.">
        <title>Phylogenomics of Endogonaceae and evolution of mycorrhizas within Mucoromycota.</title>
        <authorList>
            <person name="Chang Y."/>
            <person name="Desiro A."/>
            <person name="Na H."/>
            <person name="Sandor L."/>
            <person name="Lipzen A."/>
            <person name="Clum A."/>
            <person name="Barry K."/>
            <person name="Grigoriev I.V."/>
            <person name="Martin F.M."/>
            <person name="Stajich J.E."/>
            <person name="Smith M.E."/>
            <person name="Bonito G."/>
            <person name="Spatafora J.W."/>
        </authorList>
    </citation>
    <scope>NUCLEOTIDE SEQUENCE [LARGE SCALE GENOMIC DNA]</scope>
    <source>
        <strain evidence="3 4">GMNB39</strain>
    </source>
</reference>
<dbReference type="PANTHER" id="PTHR10625">
    <property type="entry name" value="HISTONE DEACETYLASE HDAC1-RELATED"/>
    <property type="match status" value="1"/>
</dbReference>
<accession>A0A433AXM2</accession>
<comment type="caution">
    <text evidence="3">The sequence shown here is derived from an EMBL/GenBank/DDBJ whole genome shotgun (WGS) entry which is preliminary data.</text>
</comment>
<dbReference type="Pfam" id="PF00850">
    <property type="entry name" value="Hist_deacetyl"/>
    <property type="match status" value="1"/>
</dbReference>
<name>A0A433AXM2_9FUNG</name>
<dbReference type="InterPro" id="IPR037138">
    <property type="entry name" value="His_deacetylse_dom_sf"/>
</dbReference>
<evidence type="ECO:0000313" key="4">
    <source>
        <dbReference type="Proteomes" id="UP000268093"/>
    </source>
</evidence>
<keyword evidence="4" id="KW-1185">Reference proteome</keyword>
<dbReference type="EMBL" id="RBNI01016561">
    <property type="protein sequence ID" value="RUP07402.1"/>
    <property type="molecule type" value="Genomic_DNA"/>
</dbReference>
<evidence type="ECO:0000259" key="2">
    <source>
        <dbReference type="Pfam" id="PF00850"/>
    </source>
</evidence>